<proteinExistence type="predicted"/>
<dbReference type="EMBL" id="CP080429">
    <property type="protein sequence ID" value="QYJ67300.1"/>
    <property type="molecule type" value="Genomic_DNA"/>
</dbReference>
<protein>
    <submittedName>
        <fullName evidence="1">Polysaccharide (De)acetylase</fullName>
    </submittedName>
</protein>
<dbReference type="InterPro" id="IPR011330">
    <property type="entry name" value="Glyco_hydro/deAcase_b/a-brl"/>
</dbReference>
<sequence>MLAKLVKNLSNLPGWRSNRKIVVIESDDWGSIRMSSSKSYQDLVSAGVTLGKGAGARYNQYDTLASREDLSFLFETLKNVKDKNNNAAKITAVSLSANPDFDKIKESGFENYYYEPFTKTLEKYNRENTFPLWSEGYNSNIFVPEFHGREHLNIQAWLRALQAGDKEALLAFEHGIWGYNRKSGIGFQAAFDLEYAKDLEEQKEIVKDGLRLFEELHGRKAKFFVPPNGPLNNQLEKVAADGGIVYMSSPKIQNEPLGEGNTKKHFRHVGKQNKHKQTYITRNAFFEPSGSSRNEVNRCLAEIELAFKWKKPAVISSHRVNYIGSLDSANRDNNLKQLKELLTTIMKRWPDAEFMTSSELGDIITKHN</sequence>
<organism evidence="1 2">
    <name type="scientific">Flavobacterium litorale</name>
    <dbReference type="NCBI Taxonomy" id="2856519"/>
    <lineage>
        <taxon>Bacteria</taxon>
        <taxon>Pseudomonadati</taxon>
        <taxon>Bacteroidota</taxon>
        <taxon>Flavobacteriia</taxon>
        <taxon>Flavobacteriales</taxon>
        <taxon>Flavobacteriaceae</taxon>
        <taxon>Flavobacterium</taxon>
    </lineage>
</organism>
<dbReference type="Proteomes" id="UP000825381">
    <property type="component" value="Chromosome"/>
</dbReference>
<evidence type="ECO:0000313" key="1">
    <source>
        <dbReference type="EMBL" id="QYJ67300.1"/>
    </source>
</evidence>
<name>A0ABX8V8Z6_9FLAO</name>
<dbReference type="SUPFAM" id="SSF88713">
    <property type="entry name" value="Glycoside hydrolase/deacetylase"/>
    <property type="match status" value="1"/>
</dbReference>
<keyword evidence="2" id="KW-1185">Reference proteome</keyword>
<dbReference type="Gene3D" id="3.20.20.370">
    <property type="entry name" value="Glycoside hydrolase/deacetylase"/>
    <property type="match status" value="1"/>
</dbReference>
<dbReference type="RefSeq" id="WP_220639645.1">
    <property type="nucleotide sequence ID" value="NZ_CP080429.1"/>
</dbReference>
<evidence type="ECO:0000313" key="2">
    <source>
        <dbReference type="Proteomes" id="UP000825381"/>
    </source>
</evidence>
<gene>
    <name evidence="1" type="ORF">K1I41_06895</name>
</gene>
<accession>A0ABX8V8Z6</accession>
<reference evidence="1 2" key="1">
    <citation type="submission" date="2021-07" db="EMBL/GenBank/DDBJ databases">
        <title>Flavobacterium WSW3-B6 sp.nov, isolated from seaweed.</title>
        <authorList>
            <person name="Muhammad N."/>
            <person name="Ho H."/>
            <person name="Lee Y.-J."/>
            <person name="Nguyen T."/>
            <person name="Ho J."/>
            <person name="Kim S.-G."/>
        </authorList>
    </citation>
    <scope>NUCLEOTIDE SEQUENCE [LARGE SCALE GENOMIC DNA]</scope>
    <source>
        <strain evidence="1 2">WSW3-B6</strain>
    </source>
</reference>